<keyword evidence="2" id="KW-1185">Reference proteome</keyword>
<dbReference type="EMBL" id="BMAT01004746">
    <property type="protein sequence ID" value="GFR79419.1"/>
    <property type="molecule type" value="Genomic_DNA"/>
</dbReference>
<dbReference type="Proteomes" id="UP000762676">
    <property type="component" value="Unassembled WGS sequence"/>
</dbReference>
<organism evidence="1 2">
    <name type="scientific">Elysia marginata</name>
    <dbReference type="NCBI Taxonomy" id="1093978"/>
    <lineage>
        <taxon>Eukaryota</taxon>
        <taxon>Metazoa</taxon>
        <taxon>Spiralia</taxon>
        <taxon>Lophotrochozoa</taxon>
        <taxon>Mollusca</taxon>
        <taxon>Gastropoda</taxon>
        <taxon>Heterobranchia</taxon>
        <taxon>Euthyneura</taxon>
        <taxon>Panpulmonata</taxon>
        <taxon>Sacoglossa</taxon>
        <taxon>Placobranchoidea</taxon>
        <taxon>Plakobranchidae</taxon>
        <taxon>Elysia</taxon>
    </lineage>
</organism>
<sequence>MPIYRANDSSSSGGADIDDQGFPSLSVLSPSEYIKLRQALVRYFDESLLLSTASRLPSTFKYSINFSRPSYRFSWPKNSICLFLMSRNSDLSVSAERKISSFVFLSVHEISMIHAFSKSIHGSDAVFQSLEDRRDQKLLIPVARFKRVRDYAIQGCIIK</sequence>
<dbReference type="AlphaFoldDB" id="A0AAV4G2E2"/>
<evidence type="ECO:0000313" key="2">
    <source>
        <dbReference type="Proteomes" id="UP000762676"/>
    </source>
</evidence>
<accession>A0AAV4G2E2</accession>
<protein>
    <submittedName>
        <fullName evidence="1">Uncharacterized protein</fullName>
    </submittedName>
</protein>
<gene>
    <name evidence="1" type="ORF">ElyMa_002288100</name>
</gene>
<reference evidence="1 2" key="1">
    <citation type="journal article" date="2021" name="Elife">
        <title>Chloroplast acquisition without the gene transfer in kleptoplastic sea slugs, Plakobranchus ocellatus.</title>
        <authorList>
            <person name="Maeda T."/>
            <person name="Takahashi S."/>
            <person name="Yoshida T."/>
            <person name="Shimamura S."/>
            <person name="Takaki Y."/>
            <person name="Nagai Y."/>
            <person name="Toyoda A."/>
            <person name="Suzuki Y."/>
            <person name="Arimoto A."/>
            <person name="Ishii H."/>
            <person name="Satoh N."/>
            <person name="Nishiyama T."/>
            <person name="Hasebe M."/>
            <person name="Maruyama T."/>
            <person name="Minagawa J."/>
            <person name="Obokata J."/>
            <person name="Shigenobu S."/>
        </authorList>
    </citation>
    <scope>NUCLEOTIDE SEQUENCE [LARGE SCALE GENOMIC DNA]</scope>
</reference>
<comment type="caution">
    <text evidence="1">The sequence shown here is derived from an EMBL/GenBank/DDBJ whole genome shotgun (WGS) entry which is preliminary data.</text>
</comment>
<name>A0AAV4G2E2_9GAST</name>
<proteinExistence type="predicted"/>
<evidence type="ECO:0000313" key="1">
    <source>
        <dbReference type="EMBL" id="GFR79419.1"/>
    </source>
</evidence>